<comment type="caution">
    <text evidence="7">The sequence shown here is derived from an EMBL/GenBank/DDBJ whole genome shotgun (WGS) entry which is preliminary data.</text>
</comment>
<evidence type="ECO:0000256" key="5">
    <source>
        <dbReference type="SAM" id="MobiDB-lite"/>
    </source>
</evidence>
<accession>A0AAD8YH00</accession>
<keyword evidence="2 6" id="KW-0812">Transmembrane</keyword>
<feature type="transmembrane region" description="Helical" evidence="6">
    <location>
        <begin position="6"/>
        <end position="29"/>
    </location>
</feature>
<feature type="compositionally biased region" description="Basic and acidic residues" evidence="5">
    <location>
        <begin position="74"/>
        <end position="91"/>
    </location>
</feature>
<dbReference type="Proteomes" id="UP001224775">
    <property type="component" value="Unassembled WGS sequence"/>
</dbReference>
<feature type="transmembrane region" description="Helical" evidence="6">
    <location>
        <begin position="100"/>
        <end position="119"/>
    </location>
</feature>
<keyword evidence="4 6" id="KW-0472">Membrane</keyword>
<name>A0AAD8YH00_9STRA</name>
<dbReference type="EMBL" id="JATAAI010000006">
    <property type="protein sequence ID" value="KAK1745147.1"/>
    <property type="molecule type" value="Genomic_DNA"/>
</dbReference>
<dbReference type="GO" id="GO:0016020">
    <property type="term" value="C:membrane"/>
    <property type="evidence" value="ECO:0007669"/>
    <property type="project" value="UniProtKB-SubCell"/>
</dbReference>
<dbReference type="GO" id="GO:0005385">
    <property type="term" value="F:zinc ion transmembrane transporter activity"/>
    <property type="evidence" value="ECO:0007669"/>
    <property type="project" value="TreeGrafter"/>
</dbReference>
<dbReference type="PANTHER" id="PTHR16950:SF16">
    <property type="entry name" value="ZINC TRANSPORTER ZIP13"/>
    <property type="match status" value="1"/>
</dbReference>
<dbReference type="PANTHER" id="PTHR16950">
    <property type="entry name" value="ZINC TRANSPORTER SLC39A7 HISTIDINE-RICH MEMBRANE PROTEIN KE4"/>
    <property type="match status" value="1"/>
</dbReference>
<evidence type="ECO:0000256" key="6">
    <source>
        <dbReference type="SAM" id="Phobius"/>
    </source>
</evidence>
<evidence type="ECO:0000256" key="4">
    <source>
        <dbReference type="ARBA" id="ARBA00023136"/>
    </source>
</evidence>
<evidence type="ECO:0000313" key="8">
    <source>
        <dbReference type="Proteomes" id="UP001224775"/>
    </source>
</evidence>
<evidence type="ECO:0000256" key="2">
    <source>
        <dbReference type="ARBA" id="ARBA00022692"/>
    </source>
</evidence>
<reference evidence="7" key="1">
    <citation type="submission" date="2023-06" db="EMBL/GenBank/DDBJ databases">
        <title>Survivors Of The Sea: Transcriptome response of Skeletonema marinoi to long-term dormancy.</title>
        <authorList>
            <person name="Pinder M.I.M."/>
            <person name="Kourtchenko O."/>
            <person name="Robertson E.K."/>
            <person name="Larsson T."/>
            <person name="Maumus F."/>
            <person name="Osuna-Cruz C.M."/>
            <person name="Vancaester E."/>
            <person name="Stenow R."/>
            <person name="Vandepoele K."/>
            <person name="Ploug H."/>
            <person name="Bruchert V."/>
            <person name="Godhe A."/>
            <person name="Topel M."/>
        </authorList>
    </citation>
    <scope>NUCLEOTIDE SEQUENCE</scope>
    <source>
        <strain evidence="7">R05AC</strain>
    </source>
</reference>
<evidence type="ECO:0000313" key="7">
    <source>
        <dbReference type="EMBL" id="KAK1745147.1"/>
    </source>
</evidence>
<feature type="transmembrane region" description="Helical" evidence="6">
    <location>
        <begin position="264"/>
        <end position="282"/>
    </location>
</feature>
<organism evidence="7 8">
    <name type="scientific">Skeletonema marinoi</name>
    <dbReference type="NCBI Taxonomy" id="267567"/>
    <lineage>
        <taxon>Eukaryota</taxon>
        <taxon>Sar</taxon>
        <taxon>Stramenopiles</taxon>
        <taxon>Ochrophyta</taxon>
        <taxon>Bacillariophyta</taxon>
        <taxon>Coscinodiscophyceae</taxon>
        <taxon>Thalassiosirophycidae</taxon>
        <taxon>Thalassiosirales</taxon>
        <taxon>Skeletonemataceae</taxon>
        <taxon>Skeletonema</taxon>
        <taxon>Skeletonema marinoi-dohrnii complex</taxon>
    </lineage>
</organism>
<evidence type="ECO:0000256" key="3">
    <source>
        <dbReference type="ARBA" id="ARBA00022989"/>
    </source>
</evidence>
<feature type="region of interest" description="Disordered" evidence="5">
    <location>
        <begin position="74"/>
        <end position="94"/>
    </location>
</feature>
<dbReference type="AlphaFoldDB" id="A0AAD8YH00"/>
<keyword evidence="8" id="KW-1185">Reference proteome</keyword>
<dbReference type="Pfam" id="PF02535">
    <property type="entry name" value="Zip"/>
    <property type="match status" value="1"/>
</dbReference>
<feature type="transmembrane region" description="Helical" evidence="6">
    <location>
        <begin position="232"/>
        <end position="252"/>
    </location>
</feature>
<keyword evidence="3 6" id="KW-1133">Transmembrane helix</keyword>
<evidence type="ECO:0000256" key="1">
    <source>
        <dbReference type="ARBA" id="ARBA00004141"/>
    </source>
</evidence>
<protein>
    <submittedName>
        <fullName evidence="7">ZIP family metal transporter</fullName>
    </submittedName>
</protein>
<sequence length="334" mass="35724">MTHPTAIAAAFLSTGFISLLPNVLLFLFPNFAANSSKESQVFLSFGQSLAVGGLLGDVFLHTLPDCFADAASDNHHHSHDDHKHDHHDDHGHHHSHEGGVVGLLVIAGFATFLVLDMCVRLLEDKFGGGCHNHKHSDNDDKKEKATKQSAKLFLSSSVLLNLLGDSLHNFTDGLAIGATFAASEIHSHDASVFSLIKSRGGLATASVFFHEVPHELGDFATLLNAGFSRNMAIGAQFLTAIAAFVGTAFGLYSSQLIEGLGHEVLLPFTAGGFLYLASCTILPEILATPGGIKVRFFQLISFAVGVAFLYAAGQMEEGGHSHGIHHHHHDDEEL</sequence>
<gene>
    <name evidence="7" type="ORF">QTG54_004438</name>
</gene>
<dbReference type="InterPro" id="IPR003689">
    <property type="entry name" value="ZIP"/>
</dbReference>
<proteinExistence type="predicted"/>
<dbReference type="GO" id="GO:0006882">
    <property type="term" value="P:intracellular zinc ion homeostasis"/>
    <property type="evidence" value="ECO:0007669"/>
    <property type="project" value="TreeGrafter"/>
</dbReference>
<feature type="transmembrane region" description="Helical" evidence="6">
    <location>
        <begin position="294"/>
        <end position="312"/>
    </location>
</feature>
<comment type="subcellular location">
    <subcellularLocation>
        <location evidence="1">Membrane</location>
        <topology evidence="1">Multi-pass membrane protein</topology>
    </subcellularLocation>
</comment>
<feature type="transmembrane region" description="Helical" evidence="6">
    <location>
        <begin position="41"/>
        <end position="60"/>
    </location>
</feature>